<dbReference type="PROSITE" id="PS00211">
    <property type="entry name" value="ABC_TRANSPORTER_1"/>
    <property type="match status" value="1"/>
</dbReference>
<accession>A0A127EJ58</accession>
<feature type="coiled-coil region" evidence="4">
    <location>
        <begin position="559"/>
        <end position="600"/>
    </location>
</feature>
<gene>
    <name evidence="5" type="ORF">JFP838_09555</name>
</gene>
<dbReference type="RefSeq" id="WP_061428506.1">
    <property type="nucleotide sequence ID" value="NZ_CABPRK010000001.1"/>
</dbReference>
<dbReference type="EMBL" id="CP010994">
    <property type="protein sequence ID" value="AMN35990.1"/>
    <property type="molecule type" value="Genomic_DNA"/>
</dbReference>
<dbReference type="GO" id="GO:0005524">
    <property type="term" value="F:ATP binding"/>
    <property type="evidence" value="ECO:0007669"/>
    <property type="project" value="UniProtKB-KW"/>
</dbReference>
<dbReference type="CDD" id="cd03221">
    <property type="entry name" value="ABCF_EF-3"/>
    <property type="match status" value="2"/>
</dbReference>
<dbReference type="InterPro" id="IPR003593">
    <property type="entry name" value="AAA+_ATPase"/>
</dbReference>
<dbReference type="InterPro" id="IPR032781">
    <property type="entry name" value="ABC_tran_Xtn"/>
</dbReference>
<evidence type="ECO:0000256" key="3">
    <source>
        <dbReference type="ARBA" id="ARBA00022840"/>
    </source>
</evidence>
<evidence type="ECO:0000256" key="4">
    <source>
        <dbReference type="SAM" id="Coils"/>
    </source>
</evidence>
<dbReference type="PROSITE" id="PS50893">
    <property type="entry name" value="ABC_TRANSPORTER_2"/>
    <property type="match status" value="2"/>
</dbReference>
<dbReference type="OrthoDB" id="9801441at2"/>
<dbReference type="InterPro" id="IPR051309">
    <property type="entry name" value="ABCF_ATPase"/>
</dbReference>
<dbReference type="PANTHER" id="PTHR42855:SF2">
    <property type="entry name" value="DRUG RESISTANCE ABC TRANSPORTER,ATP-BINDING PROTEIN"/>
    <property type="match status" value="1"/>
</dbReference>
<dbReference type="PANTHER" id="PTHR42855">
    <property type="entry name" value="ABC TRANSPORTER ATP-BINDING SUBUNIT"/>
    <property type="match status" value="1"/>
</dbReference>
<dbReference type="PATRIC" id="fig|1502.177.peg.1960"/>
<dbReference type="InterPro" id="IPR017871">
    <property type="entry name" value="ABC_transporter-like_CS"/>
</dbReference>
<dbReference type="FunFam" id="3.40.50.300:FF:000309">
    <property type="entry name" value="ABC transporter ATP-binding protein"/>
    <property type="match status" value="1"/>
</dbReference>
<evidence type="ECO:0000313" key="5">
    <source>
        <dbReference type="EMBL" id="AMN35990.1"/>
    </source>
</evidence>
<organism evidence="5 6">
    <name type="scientific">Clostridium perfringens</name>
    <dbReference type="NCBI Taxonomy" id="1502"/>
    <lineage>
        <taxon>Bacteria</taxon>
        <taxon>Bacillati</taxon>
        <taxon>Bacillota</taxon>
        <taxon>Clostridia</taxon>
        <taxon>Eubacteriales</taxon>
        <taxon>Clostridiaceae</taxon>
        <taxon>Clostridium</taxon>
    </lineage>
</organism>
<evidence type="ECO:0000256" key="2">
    <source>
        <dbReference type="ARBA" id="ARBA00022741"/>
    </source>
</evidence>
<protein>
    <submittedName>
        <fullName evidence="5">Thiamine ABC transporter substrate-binding protein</fullName>
    </submittedName>
</protein>
<dbReference type="InterPro" id="IPR003439">
    <property type="entry name" value="ABC_transporter-like_ATP-bd"/>
</dbReference>
<dbReference type="Pfam" id="PF00005">
    <property type="entry name" value="ABC_tran"/>
    <property type="match status" value="2"/>
</dbReference>
<keyword evidence="2" id="KW-0547">Nucleotide-binding</keyword>
<keyword evidence="4" id="KW-0175">Coiled coil</keyword>
<dbReference type="GO" id="GO:0016887">
    <property type="term" value="F:ATP hydrolysis activity"/>
    <property type="evidence" value="ECO:0007669"/>
    <property type="project" value="InterPro"/>
</dbReference>
<dbReference type="FunFam" id="3.40.50.300:FF:000011">
    <property type="entry name" value="Putative ABC transporter ATP-binding component"/>
    <property type="match status" value="1"/>
</dbReference>
<sequence length="643" mass="74058">MIILSCRHLTKSFGIDEILRDVTFNINEGEKVGLIGPNGEGKSTLFKILTKQLDYDSGELFLDKNKTLGYLSQNLSLDSENTIYDEMLSVFSSLTELEDKIKTLEEKLNEPYDASKEEYHNKLIKDYTLSQELYENRGGYTFRGEISRVLKGLGFLEEDFNNQIINLSGGQKTRLALCKLLLRKPDLLLLDEPTNHLDLEAIEWLEEYLNGYKGTVFVISHDRFFLDSVTNTTFELIGGKIHCYNASYTKFLELRKKDIEARLKAYNLQQAEIKRQEEIIEKFRSFNREKSVRAAESRQKALDKMDRLEAPEVIKEASKISFETLVKSGNDVLHIENLKKSYDSLLFENVNLDLKRGEKVALIGENGRGKTTLFKIIMGMLKQDSGSVSLGKNVFTGYYDQEQSNLNLHKTIIDEVWDDFPNLTTTEVRNYLASFLFTGDDVFKEISLLSGGEKCKINLLKLMLSKANLLLLDEPTNHLDIMSREALEDAILSYDGTLIVISHDRYFLNKVINKIVELQENGLKTYLGNYNYYMDKKANPNRYEDIDEEINQGKTKTQIKEERKKKKSAEKSARALRAQLRDVEKLIPQKEEELEKLQGMLCTEEVYSNPEESVRVNKEINSIQEEIDSLYATWEELSESLED</sequence>
<proteinExistence type="predicted"/>
<dbReference type="Proteomes" id="UP000070260">
    <property type="component" value="Chromosome"/>
</dbReference>
<dbReference type="InterPro" id="IPR032524">
    <property type="entry name" value="ABC_tran_C"/>
</dbReference>
<reference evidence="5 6" key="1">
    <citation type="journal article" date="2016" name="PLoS ONE">
        <title>Plasmid Characterization and Chromosome Analysis of Two netF+ Clostridium perfringens Isolates Associated with Foal and Canine Necrotizing Enteritis.</title>
        <authorList>
            <person name="Mehdizadeh Gohari I."/>
            <person name="Kropinski A.M."/>
            <person name="Weese S.J."/>
            <person name="Parreira V.R."/>
            <person name="Whitehead A.E."/>
            <person name="Boerlin P."/>
            <person name="Prescott J.F."/>
        </authorList>
    </citation>
    <scope>NUCLEOTIDE SEQUENCE [LARGE SCALE GENOMIC DNA]</scope>
    <source>
        <strain evidence="5 6">JP838</strain>
    </source>
</reference>
<evidence type="ECO:0000256" key="1">
    <source>
        <dbReference type="ARBA" id="ARBA00022737"/>
    </source>
</evidence>
<dbReference type="Pfam" id="PF12848">
    <property type="entry name" value="ABC_tran_Xtn"/>
    <property type="match status" value="1"/>
</dbReference>
<evidence type="ECO:0000313" key="6">
    <source>
        <dbReference type="Proteomes" id="UP000070260"/>
    </source>
</evidence>
<feature type="coiled-coil region" evidence="4">
    <location>
        <begin position="249"/>
        <end position="276"/>
    </location>
</feature>
<keyword evidence="1" id="KW-0677">Repeat</keyword>
<dbReference type="Gene3D" id="3.40.50.300">
    <property type="entry name" value="P-loop containing nucleotide triphosphate hydrolases"/>
    <property type="match status" value="2"/>
</dbReference>
<dbReference type="Pfam" id="PF16326">
    <property type="entry name" value="ABC_tran_CTD"/>
    <property type="match status" value="1"/>
</dbReference>
<keyword evidence="3" id="KW-0067">ATP-binding</keyword>
<dbReference type="AlphaFoldDB" id="A0A127EJ58"/>
<dbReference type="GO" id="GO:0003677">
    <property type="term" value="F:DNA binding"/>
    <property type="evidence" value="ECO:0007669"/>
    <property type="project" value="InterPro"/>
</dbReference>
<dbReference type="SMART" id="SM00382">
    <property type="entry name" value="AAA"/>
    <property type="match status" value="2"/>
</dbReference>
<dbReference type="SUPFAM" id="SSF52540">
    <property type="entry name" value="P-loop containing nucleoside triphosphate hydrolases"/>
    <property type="match status" value="2"/>
</dbReference>
<dbReference type="InterPro" id="IPR027417">
    <property type="entry name" value="P-loop_NTPase"/>
</dbReference>
<name>A0A127EJ58_CLOPF</name>